<comment type="similarity">
    <text evidence="2">Belongs to the Tdpoz family.</text>
</comment>
<dbReference type="OrthoDB" id="6359816at2759"/>
<proteinExistence type="inferred from homology"/>
<dbReference type="AlphaFoldDB" id="A0A3L6PQA5"/>
<protein>
    <submittedName>
        <fullName evidence="4">BTB/POZ and MATH domain-containing protein 3-like</fullName>
    </submittedName>
</protein>
<gene>
    <name evidence="4" type="ORF">C2845_PM14G01740</name>
</gene>
<dbReference type="PANTHER" id="PTHR26379:SF332">
    <property type="entry name" value="OS08G0128900 PROTEIN"/>
    <property type="match status" value="1"/>
</dbReference>
<name>A0A3L6PQA5_PANMI</name>
<keyword evidence="5" id="KW-1185">Reference proteome</keyword>
<comment type="caution">
    <text evidence="4">The sequence shown here is derived from an EMBL/GenBank/DDBJ whole genome shotgun (WGS) entry which is preliminary data.</text>
</comment>
<sequence>MASPPDTVTVRGAHQFEIDRTDVAYDVRGEVFRAHKAVLATRSPVFMAELYGGMKEEGMERIAIDDIQPVVFGALVRFIYTDVLVLPGDLEGDDCKEMVRHLLEAADRYGMERMKVMCESILCRSLDASTVETTLALAGQHYCTALKDVCLQFMSLGLEG</sequence>
<dbReference type="SUPFAM" id="SSF54695">
    <property type="entry name" value="POZ domain"/>
    <property type="match status" value="1"/>
</dbReference>
<reference evidence="5" key="1">
    <citation type="journal article" date="2019" name="Nat. Commun.">
        <title>The genome of broomcorn millet.</title>
        <authorList>
            <person name="Zou C."/>
            <person name="Miki D."/>
            <person name="Li D."/>
            <person name="Tang Q."/>
            <person name="Xiao L."/>
            <person name="Rajput S."/>
            <person name="Deng P."/>
            <person name="Jia W."/>
            <person name="Huang R."/>
            <person name="Zhang M."/>
            <person name="Sun Y."/>
            <person name="Hu J."/>
            <person name="Fu X."/>
            <person name="Schnable P.S."/>
            <person name="Li F."/>
            <person name="Zhang H."/>
            <person name="Feng B."/>
            <person name="Zhu X."/>
            <person name="Liu R."/>
            <person name="Schnable J.C."/>
            <person name="Zhu J.-K."/>
            <person name="Zhang H."/>
        </authorList>
    </citation>
    <scope>NUCLEOTIDE SEQUENCE [LARGE SCALE GENOMIC DNA]</scope>
</reference>
<accession>A0A3L6PQA5</accession>
<dbReference type="PROSITE" id="PS50097">
    <property type="entry name" value="BTB"/>
    <property type="match status" value="1"/>
</dbReference>
<feature type="domain" description="BTB" evidence="3">
    <location>
        <begin position="21"/>
        <end position="88"/>
    </location>
</feature>
<evidence type="ECO:0000313" key="4">
    <source>
        <dbReference type="EMBL" id="RLM60957.1"/>
    </source>
</evidence>
<dbReference type="PANTHER" id="PTHR26379">
    <property type="entry name" value="BTB/POZ AND MATH DOMAIN-CONTAINING PROTEIN 1"/>
    <property type="match status" value="1"/>
</dbReference>
<evidence type="ECO:0000256" key="1">
    <source>
        <dbReference type="ARBA" id="ARBA00004906"/>
    </source>
</evidence>
<dbReference type="Proteomes" id="UP000275267">
    <property type="component" value="Unassembled WGS sequence"/>
</dbReference>
<comment type="pathway">
    <text evidence="1">Protein modification; protein ubiquitination.</text>
</comment>
<dbReference type="InterPro" id="IPR011333">
    <property type="entry name" value="SKP1/BTB/POZ_sf"/>
</dbReference>
<dbReference type="InterPro" id="IPR000210">
    <property type="entry name" value="BTB/POZ_dom"/>
</dbReference>
<dbReference type="Gene3D" id="3.30.710.10">
    <property type="entry name" value="Potassium Channel Kv1.1, Chain A"/>
    <property type="match status" value="1"/>
</dbReference>
<dbReference type="GO" id="GO:0016567">
    <property type="term" value="P:protein ubiquitination"/>
    <property type="evidence" value="ECO:0007669"/>
    <property type="project" value="InterPro"/>
</dbReference>
<dbReference type="SMART" id="SM00225">
    <property type="entry name" value="BTB"/>
    <property type="match status" value="1"/>
</dbReference>
<evidence type="ECO:0000256" key="2">
    <source>
        <dbReference type="ARBA" id="ARBA00010846"/>
    </source>
</evidence>
<organism evidence="4 5">
    <name type="scientific">Panicum miliaceum</name>
    <name type="common">Proso millet</name>
    <name type="synonym">Broomcorn millet</name>
    <dbReference type="NCBI Taxonomy" id="4540"/>
    <lineage>
        <taxon>Eukaryota</taxon>
        <taxon>Viridiplantae</taxon>
        <taxon>Streptophyta</taxon>
        <taxon>Embryophyta</taxon>
        <taxon>Tracheophyta</taxon>
        <taxon>Spermatophyta</taxon>
        <taxon>Magnoliopsida</taxon>
        <taxon>Liliopsida</taxon>
        <taxon>Poales</taxon>
        <taxon>Poaceae</taxon>
        <taxon>PACMAD clade</taxon>
        <taxon>Panicoideae</taxon>
        <taxon>Panicodae</taxon>
        <taxon>Paniceae</taxon>
        <taxon>Panicinae</taxon>
        <taxon>Panicum</taxon>
        <taxon>Panicum sect. Panicum</taxon>
    </lineage>
</organism>
<evidence type="ECO:0000313" key="5">
    <source>
        <dbReference type="Proteomes" id="UP000275267"/>
    </source>
</evidence>
<dbReference type="InterPro" id="IPR056423">
    <property type="entry name" value="BACK_BPM_SPOP"/>
</dbReference>
<dbReference type="Pfam" id="PF24570">
    <property type="entry name" value="BACK_BPM_SPOP"/>
    <property type="match status" value="1"/>
</dbReference>
<dbReference type="Pfam" id="PF00651">
    <property type="entry name" value="BTB"/>
    <property type="match status" value="1"/>
</dbReference>
<dbReference type="EMBL" id="PQIB02000016">
    <property type="protein sequence ID" value="RLM60957.1"/>
    <property type="molecule type" value="Genomic_DNA"/>
</dbReference>
<dbReference type="STRING" id="4540.A0A3L6PQA5"/>
<dbReference type="InterPro" id="IPR045005">
    <property type="entry name" value="BPM1-6"/>
</dbReference>
<evidence type="ECO:0000259" key="3">
    <source>
        <dbReference type="PROSITE" id="PS50097"/>
    </source>
</evidence>